<gene>
    <name evidence="1" type="ORF">CVIRNUC_002682</name>
</gene>
<sequence>MGPKNALVDLDDALWGKVVIHLDLKTFAKLCASCRRAWSRSRCLESAVLDPVPSSGLAAWKHALAILRVHYLTERCAVLKQLSVCSSPTASGDIWALATCKAQFPKLEQLVLRFPAEWEQHCMGQVGEPDHFQGPDYLRIAAPLAEQVTAFTVFLTMLIRKAPRLQVLRVNGFCLQSARALSALRSLRVDVWAQWLTSLDIDIAPSVPSDLIDAMLTARLWLADLKLTLEGLGTQAAPFLVSDKTSFVITQAQRLWLIARGEAHVMISDSAHLAWAAVSMMAAGGLSVYHAKPQKLFAGQVSLKLCSERSHSSNLEEKFLEWLSVAEKHGYTAGMTKDPWPQPHDSPHSPDHRCLVIFRKC</sequence>
<organism evidence="1 2">
    <name type="scientific">Coccomyxa viridis</name>
    <dbReference type="NCBI Taxonomy" id="1274662"/>
    <lineage>
        <taxon>Eukaryota</taxon>
        <taxon>Viridiplantae</taxon>
        <taxon>Chlorophyta</taxon>
        <taxon>core chlorophytes</taxon>
        <taxon>Trebouxiophyceae</taxon>
        <taxon>Trebouxiophyceae incertae sedis</taxon>
        <taxon>Coccomyxaceae</taxon>
        <taxon>Coccomyxa</taxon>
    </lineage>
</organism>
<accession>A0AAV1HWX2</accession>
<proteinExistence type="predicted"/>
<keyword evidence="2" id="KW-1185">Reference proteome</keyword>
<protein>
    <submittedName>
        <fullName evidence="1">Uncharacterized protein</fullName>
    </submittedName>
</protein>
<comment type="caution">
    <text evidence="1">The sequence shown here is derived from an EMBL/GenBank/DDBJ whole genome shotgun (WGS) entry which is preliminary data.</text>
</comment>
<dbReference type="EMBL" id="CAUYUE010000003">
    <property type="protein sequence ID" value="CAK0759238.1"/>
    <property type="molecule type" value="Genomic_DNA"/>
</dbReference>
<dbReference type="AlphaFoldDB" id="A0AAV1HWX2"/>
<dbReference type="Proteomes" id="UP001314263">
    <property type="component" value="Unassembled WGS sequence"/>
</dbReference>
<reference evidence="1 2" key="1">
    <citation type="submission" date="2023-10" db="EMBL/GenBank/DDBJ databases">
        <authorList>
            <person name="Maclean D."/>
            <person name="Macfadyen A."/>
        </authorList>
    </citation>
    <scope>NUCLEOTIDE SEQUENCE [LARGE SCALE GENOMIC DNA]</scope>
</reference>
<evidence type="ECO:0000313" key="1">
    <source>
        <dbReference type="EMBL" id="CAK0759238.1"/>
    </source>
</evidence>
<evidence type="ECO:0000313" key="2">
    <source>
        <dbReference type="Proteomes" id="UP001314263"/>
    </source>
</evidence>
<name>A0AAV1HWX2_9CHLO</name>